<dbReference type="AlphaFoldDB" id="A0A845HG73"/>
<evidence type="ECO:0000313" key="2">
    <source>
        <dbReference type="Proteomes" id="UP000484875"/>
    </source>
</evidence>
<accession>A0A845HG73</accession>
<organism evidence="1 2">
    <name type="scientific">Duganella vulcania</name>
    <dbReference type="NCBI Taxonomy" id="2692166"/>
    <lineage>
        <taxon>Bacteria</taxon>
        <taxon>Pseudomonadati</taxon>
        <taxon>Pseudomonadota</taxon>
        <taxon>Betaproteobacteria</taxon>
        <taxon>Burkholderiales</taxon>
        <taxon>Oxalobacteraceae</taxon>
        <taxon>Telluria group</taxon>
        <taxon>Duganella</taxon>
    </lineage>
</organism>
<comment type="caution">
    <text evidence="1">The sequence shown here is derived from an EMBL/GenBank/DDBJ whole genome shotgun (WGS) entry which is preliminary data.</text>
</comment>
<evidence type="ECO:0008006" key="3">
    <source>
        <dbReference type="Google" id="ProtNLM"/>
    </source>
</evidence>
<evidence type="ECO:0000313" key="1">
    <source>
        <dbReference type="EMBL" id="MYN17800.1"/>
    </source>
</evidence>
<dbReference type="Proteomes" id="UP000484875">
    <property type="component" value="Unassembled WGS sequence"/>
</dbReference>
<name>A0A845HG73_9BURK</name>
<protein>
    <recommendedName>
        <fullName evidence="3">DUF1566 domain-containing protein</fullName>
    </recommendedName>
</protein>
<reference evidence="1 2" key="1">
    <citation type="submission" date="2019-12" db="EMBL/GenBank/DDBJ databases">
        <title>Novel species isolated from a subtropical stream in China.</title>
        <authorList>
            <person name="Lu H."/>
        </authorList>
    </citation>
    <scope>NUCLEOTIDE SEQUENCE [LARGE SCALE GENOMIC DNA]</scope>
    <source>
        <strain evidence="1 2">FT107W</strain>
    </source>
</reference>
<dbReference type="EMBL" id="WWCV01000021">
    <property type="protein sequence ID" value="MYN17800.1"/>
    <property type="molecule type" value="Genomic_DNA"/>
</dbReference>
<dbReference type="RefSeq" id="WP_161090395.1">
    <property type="nucleotide sequence ID" value="NZ_WWCV01000021.1"/>
</dbReference>
<sequence>MQSLADRAQGNMADYFNESFNSSAAGIASQPASFSHFAQLQYYWTSTTDAASSGDAWSVFRCDFGVYNVPQGNVGYALAVR</sequence>
<proteinExistence type="predicted"/>
<gene>
    <name evidence="1" type="ORF">GTP81_13640</name>
</gene>
<keyword evidence="2" id="KW-1185">Reference proteome</keyword>